<comment type="cofactor">
    <cofactor evidence="1">
        <name>Mn(2+)</name>
        <dbReference type="ChEBI" id="CHEBI:29035"/>
    </cofactor>
</comment>
<dbReference type="InterPro" id="IPR005480">
    <property type="entry name" value="CPSase_lsu_oligo"/>
</dbReference>
<evidence type="ECO:0000256" key="2">
    <source>
        <dbReference type="ARBA" id="ARBA00004812"/>
    </source>
</evidence>
<evidence type="ECO:0000256" key="16">
    <source>
        <dbReference type="ARBA" id="ARBA00048816"/>
    </source>
</evidence>
<comment type="caution">
    <text evidence="22">The sequence shown here is derived from an EMBL/GenBank/DDBJ whole genome shotgun (WGS) entry which is preliminary data.</text>
</comment>
<dbReference type="InterPro" id="IPR058047">
    <property type="entry name" value="CPSase_preATP-grasp"/>
</dbReference>
<dbReference type="FunFam" id="3.30.470.20:FF:000007">
    <property type="entry name" value="Carbamoyl-phosphate synthase large chain"/>
    <property type="match status" value="1"/>
</dbReference>
<dbReference type="InterPro" id="IPR036897">
    <property type="entry name" value="CarbamoylP_synth_lsu_oligo_sf"/>
</dbReference>
<dbReference type="PRINTS" id="PR00098">
    <property type="entry name" value="CPSASE"/>
</dbReference>
<dbReference type="AlphaFoldDB" id="A0A150WIQ1"/>
<dbReference type="NCBIfam" id="TIGR01369">
    <property type="entry name" value="CPSaseII_lrg"/>
    <property type="match status" value="1"/>
</dbReference>
<keyword evidence="10 19" id="KW-0547">Nucleotide-binding</keyword>
<comment type="subunit">
    <text evidence="18">Composed of two chains; the small (or glutamine) chain promotes the hydrolysis of glutamine to ammonia, which is used by the large (or ammonia) chain to synthesize carbamoyl phosphate. Tetramer of heterodimers (alpha,beta)4.</text>
</comment>
<evidence type="ECO:0000256" key="17">
    <source>
        <dbReference type="ARBA" id="ARBA00057223"/>
    </source>
</evidence>
<dbReference type="CDD" id="cd01424">
    <property type="entry name" value="MGS_CPS_II"/>
    <property type="match status" value="1"/>
</dbReference>
<dbReference type="Gene3D" id="1.10.1030.10">
    <property type="entry name" value="Carbamoyl-phosphate synthetase, large subunit oligomerisation domain"/>
    <property type="match status" value="1"/>
</dbReference>
<dbReference type="PANTHER" id="PTHR11405">
    <property type="entry name" value="CARBAMOYLTRANSFERASE FAMILY MEMBER"/>
    <property type="match status" value="1"/>
</dbReference>
<dbReference type="PROSITE" id="PS00867">
    <property type="entry name" value="CPSASE_2"/>
    <property type="match status" value="2"/>
</dbReference>
<evidence type="ECO:0000256" key="3">
    <source>
        <dbReference type="ARBA" id="ARBA00005077"/>
    </source>
</evidence>
<evidence type="ECO:0000256" key="5">
    <source>
        <dbReference type="ARBA" id="ARBA00022571"/>
    </source>
</evidence>
<keyword evidence="13" id="KW-0665">Pyrimidine biosynthesis</keyword>
<name>A0A150WIQ1_BDEBC</name>
<dbReference type="InterPro" id="IPR016185">
    <property type="entry name" value="PreATP-grasp_dom_sf"/>
</dbReference>
<comment type="catalytic activity">
    <reaction evidence="16">
        <text>hydrogencarbonate + L-glutamine + 2 ATP + H2O = carbamoyl phosphate + L-glutamate + 2 ADP + phosphate + 2 H(+)</text>
        <dbReference type="Rhea" id="RHEA:18633"/>
        <dbReference type="ChEBI" id="CHEBI:15377"/>
        <dbReference type="ChEBI" id="CHEBI:15378"/>
        <dbReference type="ChEBI" id="CHEBI:17544"/>
        <dbReference type="ChEBI" id="CHEBI:29985"/>
        <dbReference type="ChEBI" id="CHEBI:30616"/>
        <dbReference type="ChEBI" id="CHEBI:43474"/>
        <dbReference type="ChEBI" id="CHEBI:58228"/>
        <dbReference type="ChEBI" id="CHEBI:58359"/>
        <dbReference type="ChEBI" id="CHEBI:456216"/>
        <dbReference type="EC" id="6.3.5.5"/>
    </reaction>
</comment>
<dbReference type="FunFam" id="1.10.1030.10:FF:000002">
    <property type="entry name" value="Carbamoyl-phosphate synthase large chain"/>
    <property type="match status" value="1"/>
</dbReference>
<evidence type="ECO:0000256" key="9">
    <source>
        <dbReference type="ARBA" id="ARBA00022737"/>
    </source>
</evidence>
<dbReference type="InterPro" id="IPR036914">
    <property type="entry name" value="MGS-like_dom_sf"/>
</dbReference>
<sequence>MSRKSSLKRVLIIGSGPIVIGQACEFDYSGTQACKALMKEGLEVILVNSNPATIMTDPEIATRVYVEPLKVDYLEKIIEKEKPDAVIPTLGGQTALNLALDLHAKGILQKHKVQLLGATPEVIKAGEDREIFRGLLDKIGARYPKSHLVRTFEHGMQIAEDLGYPMILRPNYTLGGGGGGIAYSPEEYKKMLVTALHESPTSEVLVEESILGWKEFELEVMRDHKGTFVVVCSIENLDPCGVHTGDSITVAPQQTLSDREYQHMRDEACKIINEVGIQTGGANIQFAVHPTTRERVVIEMNPRVSRSSALASKATGFPIAKIAALLAIGYSLDELQNDITKVTPSCYEPALDYVVTKIPRFAFEKFPGSKDSLTTQMKSVGEVMGIGRTLQESLMKALASLEKNPQGIPEVALEIGKVSYPNSQRIYHLFQAFRDGKTVAEIEDLTRINPYFLEQIDALIKFEAKIKKDFNEGNADLLLAAKRKGFTDARIAALTGKKETDVRALREKHGVLPKYQQVDTCAGEFESTTPYFYSSYWPSVSAKVDAPNAVVVIGSGPNRIGQGIEFDYSCVRGVKAFQKAGSKVVMVNSNPETVSTDYDTSDVLFFEPLTAESLSEIMRFMKPMGFVAQLGGQTPINVAPELVKAGFKLLGSSLETIDLAEDRGLFSKICRELNFEIPNSAMAGSVVEALQHEEAVGYPMICRPSYVLGGRRMEVIESRDELLSYFQRHKDYISADKPCLMDQFLAGALEVDVDLVRGQDWTVVGGVVEHIEAAGVHSGDSMGVLPPHRLKPETCERIEDLSKRLADRIGVIGHLNLQLAVKNDVVFMLEANPRSSRSVPFVAKATSIPLIDLGVAAMLGKKKKDLKLDNLKWRNTQTVSVKGVVFPFKKFPEADSLLGPEMKSTGESMGRGKNYSEALSKAFLSSNIRLPKMGQVFFSLRDKDKEGMLSLAKELQRMGYGVSATTGTATFFNDHGVNCLSLRKVDEGRPHCVDKIRSGEVAFVINTTSGRRAIEASFDIRRACTDYNIPCLTESDAAEAFVLALKNERNESSSVEALTPMEEF</sequence>
<keyword evidence="14" id="KW-0464">Manganese</keyword>
<dbReference type="NCBIfam" id="NF009455">
    <property type="entry name" value="PRK12815.1"/>
    <property type="match status" value="1"/>
</dbReference>
<keyword evidence="9" id="KW-0677">Repeat</keyword>
<dbReference type="Gene3D" id="3.40.50.20">
    <property type="match status" value="2"/>
</dbReference>
<dbReference type="GO" id="GO:0004087">
    <property type="term" value="F:carbamoyl-phosphate synthase (ammonia) activity"/>
    <property type="evidence" value="ECO:0007669"/>
    <property type="project" value="UniProtKB-EC"/>
</dbReference>
<evidence type="ECO:0000256" key="10">
    <source>
        <dbReference type="ARBA" id="ARBA00022741"/>
    </source>
</evidence>
<dbReference type="SMART" id="SM00851">
    <property type="entry name" value="MGS"/>
    <property type="match status" value="1"/>
</dbReference>
<dbReference type="EMBL" id="LUKF01000014">
    <property type="protein sequence ID" value="KYG63500.1"/>
    <property type="molecule type" value="Genomic_DNA"/>
</dbReference>
<evidence type="ECO:0000256" key="8">
    <source>
        <dbReference type="ARBA" id="ARBA00022723"/>
    </source>
</evidence>
<dbReference type="InterPro" id="IPR005483">
    <property type="entry name" value="CPSase_dom"/>
</dbReference>
<reference evidence="22 23" key="1">
    <citation type="submission" date="2016-03" db="EMBL/GenBank/DDBJ databases">
        <authorList>
            <person name="Ploux O."/>
        </authorList>
    </citation>
    <scope>NUCLEOTIDE SEQUENCE [LARGE SCALE GENOMIC DNA]</scope>
    <source>
        <strain evidence="22 23">BER2</strain>
    </source>
</reference>
<dbReference type="Gene3D" id="3.40.50.1380">
    <property type="entry name" value="Methylglyoxal synthase-like domain"/>
    <property type="match status" value="1"/>
</dbReference>
<comment type="similarity">
    <text evidence="4">Belongs to the CarB family.</text>
</comment>
<dbReference type="PROSITE" id="PS50975">
    <property type="entry name" value="ATP_GRASP"/>
    <property type="match status" value="2"/>
</dbReference>
<evidence type="ECO:0000313" key="22">
    <source>
        <dbReference type="EMBL" id="KYG63500.1"/>
    </source>
</evidence>
<comment type="pathway">
    <text evidence="2">Pyrimidine metabolism; UMP biosynthesis via de novo pathway; (S)-dihydroorotate from bicarbonate: step 1/3.</text>
</comment>
<dbReference type="GO" id="GO:0044205">
    <property type="term" value="P:'de novo' UMP biosynthetic process"/>
    <property type="evidence" value="ECO:0007669"/>
    <property type="project" value="UniProtKB-UniPathway"/>
</dbReference>
<dbReference type="PROSITE" id="PS51257">
    <property type="entry name" value="PROKAR_LIPOPROTEIN"/>
    <property type="match status" value="1"/>
</dbReference>
<keyword evidence="7" id="KW-0028">Amino-acid biosynthesis</keyword>
<dbReference type="GO" id="GO:0005737">
    <property type="term" value="C:cytoplasm"/>
    <property type="evidence" value="ECO:0007669"/>
    <property type="project" value="TreeGrafter"/>
</dbReference>
<accession>A0A150WIQ1</accession>
<dbReference type="Proteomes" id="UP000075391">
    <property type="component" value="Unassembled WGS sequence"/>
</dbReference>
<dbReference type="InterPro" id="IPR006275">
    <property type="entry name" value="CPSase_lsu"/>
</dbReference>
<comment type="catalytic activity">
    <reaction evidence="15">
        <text>hydrogencarbonate + NH4(+) + 2 ATP = carbamoyl phosphate + 2 ADP + phosphate + 2 H(+)</text>
        <dbReference type="Rhea" id="RHEA:18029"/>
        <dbReference type="ChEBI" id="CHEBI:15378"/>
        <dbReference type="ChEBI" id="CHEBI:17544"/>
        <dbReference type="ChEBI" id="CHEBI:28938"/>
        <dbReference type="ChEBI" id="CHEBI:30616"/>
        <dbReference type="ChEBI" id="CHEBI:43474"/>
        <dbReference type="ChEBI" id="CHEBI:58228"/>
        <dbReference type="ChEBI" id="CHEBI:456216"/>
        <dbReference type="EC" id="6.3.4.16"/>
    </reaction>
</comment>
<dbReference type="SUPFAM" id="SSF52440">
    <property type="entry name" value="PreATP-grasp domain"/>
    <property type="match status" value="2"/>
</dbReference>
<dbReference type="FunFam" id="3.30.470.20:FF:000026">
    <property type="entry name" value="Carbamoyl-phosphate synthase large chain"/>
    <property type="match status" value="1"/>
</dbReference>
<dbReference type="InterPro" id="IPR011761">
    <property type="entry name" value="ATP-grasp"/>
</dbReference>
<dbReference type="SMART" id="SM01096">
    <property type="entry name" value="CPSase_L_D3"/>
    <property type="match status" value="1"/>
</dbReference>
<dbReference type="GO" id="GO:0006541">
    <property type="term" value="P:glutamine metabolic process"/>
    <property type="evidence" value="ECO:0007669"/>
    <property type="project" value="TreeGrafter"/>
</dbReference>
<dbReference type="FunFam" id="3.40.50.20:FF:000001">
    <property type="entry name" value="Carbamoyl-phosphate synthase large chain"/>
    <property type="match status" value="2"/>
</dbReference>
<dbReference type="UniPathway" id="UPA00070">
    <property type="reaction ID" value="UER00115"/>
</dbReference>
<evidence type="ECO:0000256" key="4">
    <source>
        <dbReference type="ARBA" id="ARBA00009799"/>
    </source>
</evidence>
<keyword evidence="12" id="KW-0460">Magnesium</keyword>
<evidence type="ECO:0000256" key="7">
    <source>
        <dbReference type="ARBA" id="ARBA00022605"/>
    </source>
</evidence>
<comment type="pathway">
    <text evidence="3">Amino-acid biosynthesis; L-arginine biosynthesis; carbamoyl phosphate from bicarbonate: step 1/1.</text>
</comment>
<comment type="function">
    <text evidence="17">Large subunit of the glutamine-dependent carbamoyl phosphate synthetase (CPSase). CPSase catalyzes the formation of carbamoyl phosphate from the ammonia moiety of glutamine, carbonate, and phosphate donated by ATP, constituting the first step of 2 biosynthetic pathways, one leading to arginine and/or urea and the other to pyrimidine nucleotides. The large subunit (synthetase) binds the substrates ammonia (free or transferred from glutamine from the small subunit), hydrogencarbonate and ATP and carries out an ATP-coupled ligase reaction, activating hydrogencarbonate by forming carboxy phosphate which reacts with ammonia to form carbamoyl phosphate.</text>
</comment>
<dbReference type="GO" id="GO:0006526">
    <property type="term" value="P:L-arginine biosynthetic process"/>
    <property type="evidence" value="ECO:0007669"/>
    <property type="project" value="UniProtKB-KW"/>
</dbReference>
<organism evidence="22 23">
    <name type="scientific">Bdellovibrio bacteriovorus</name>
    <dbReference type="NCBI Taxonomy" id="959"/>
    <lineage>
        <taxon>Bacteria</taxon>
        <taxon>Pseudomonadati</taxon>
        <taxon>Bdellovibrionota</taxon>
        <taxon>Bdellovibrionia</taxon>
        <taxon>Bdellovibrionales</taxon>
        <taxon>Pseudobdellovibrionaceae</taxon>
        <taxon>Bdellovibrio</taxon>
    </lineage>
</organism>
<dbReference type="PROSITE" id="PS51855">
    <property type="entry name" value="MGS"/>
    <property type="match status" value="1"/>
</dbReference>
<dbReference type="RefSeq" id="WP_063243838.1">
    <property type="nucleotide sequence ID" value="NZ_LUKF01000014.1"/>
</dbReference>
<dbReference type="NCBIfam" id="NF003671">
    <property type="entry name" value="PRK05294.1"/>
    <property type="match status" value="1"/>
</dbReference>
<dbReference type="Pfam" id="PF25596">
    <property type="entry name" value="CPSase_L_D1"/>
    <property type="match status" value="2"/>
</dbReference>
<dbReference type="OrthoDB" id="5287054at2"/>
<feature type="domain" description="ATP-grasp" evidence="20">
    <location>
        <begin position="133"/>
        <end position="328"/>
    </location>
</feature>
<dbReference type="SUPFAM" id="SSF52335">
    <property type="entry name" value="Methylglyoxal synthase-like"/>
    <property type="match status" value="1"/>
</dbReference>
<evidence type="ECO:0000256" key="19">
    <source>
        <dbReference type="PROSITE-ProRule" id="PRU00409"/>
    </source>
</evidence>
<gene>
    <name evidence="22" type="primary">carB</name>
    <name evidence="22" type="ORF">AZI85_05610</name>
</gene>
<dbReference type="GO" id="GO:0005524">
    <property type="term" value="F:ATP binding"/>
    <property type="evidence" value="ECO:0007669"/>
    <property type="project" value="UniProtKB-UniRule"/>
</dbReference>
<evidence type="ECO:0000256" key="15">
    <source>
        <dbReference type="ARBA" id="ARBA00047359"/>
    </source>
</evidence>
<keyword evidence="11 19" id="KW-0067">ATP-binding</keyword>
<dbReference type="GO" id="GO:0004088">
    <property type="term" value="F:carbamoyl-phosphate synthase (glutamine-hydrolyzing) activity"/>
    <property type="evidence" value="ECO:0007669"/>
    <property type="project" value="UniProtKB-EC"/>
</dbReference>
<dbReference type="SUPFAM" id="SSF56059">
    <property type="entry name" value="Glutathione synthetase ATP-binding domain-like"/>
    <property type="match status" value="2"/>
</dbReference>
<keyword evidence="8" id="KW-0479">Metal-binding</keyword>
<dbReference type="GO" id="GO:0046872">
    <property type="term" value="F:metal ion binding"/>
    <property type="evidence" value="ECO:0007669"/>
    <property type="project" value="UniProtKB-KW"/>
</dbReference>
<evidence type="ECO:0000256" key="14">
    <source>
        <dbReference type="ARBA" id="ARBA00023211"/>
    </source>
</evidence>
<keyword evidence="5" id="KW-0055">Arginine biosynthesis</keyword>
<dbReference type="Pfam" id="PF02786">
    <property type="entry name" value="CPSase_L_D2"/>
    <property type="match status" value="2"/>
</dbReference>
<dbReference type="InterPro" id="IPR011607">
    <property type="entry name" value="MGS-like_dom"/>
</dbReference>
<dbReference type="SUPFAM" id="SSF48108">
    <property type="entry name" value="Carbamoyl phosphate synthetase, large subunit connection domain"/>
    <property type="match status" value="1"/>
</dbReference>
<proteinExistence type="inferred from homology"/>
<evidence type="ECO:0000313" key="23">
    <source>
        <dbReference type="Proteomes" id="UP000075391"/>
    </source>
</evidence>
<feature type="domain" description="MGS-like" evidence="21">
    <location>
        <begin position="928"/>
        <end position="1064"/>
    </location>
</feature>
<evidence type="ECO:0000256" key="18">
    <source>
        <dbReference type="ARBA" id="ARBA00062056"/>
    </source>
</evidence>
<evidence type="ECO:0000259" key="21">
    <source>
        <dbReference type="PROSITE" id="PS51855"/>
    </source>
</evidence>
<evidence type="ECO:0000256" key="12">
    <source>
        <dbReference type="ARBA" id="ARBA00022842"/>
    </source>
</evidence>
<feature type="domain" description="ATP-grasp" evidence="20">
    <location>
        <begin position="667"/>
        <end position="859"/>
    </location>
</feature>
<dbReference type="Pfam" id="PF02142">
    <property type="entry name" value="MGS"/>
    <property type="match status" value="1"/>
</dbReference>
<evidence type="ECO:0000256" key="13">
    <source>
        <dbReference type="ARBA" id="ARBA00022975"/>
    </source>
</evidence>
<evidence type="ECO:0000259" key="20">
    <source>
        <dbReference type="PROSITE" id="PS50975"/>
    </source>
</evidence>
<evidence type="ECO:0000256" key="6">
    <source>
        <dbReference type="ARBA" id="ARBA00022598"/>
    </source>
</evidence>
<dbReference type="Pfam" id="PF02787">
    <property type="entry name" value="CPSase_L_D3"/>
    <property type="match status" value="1"/>
</dbReference>
<keyword evidence="6" id="KW-0436">Ligase</keyword>
<dbReference type="PANTHER" id="PTHR11405:SF53">
    <property type="entry name" value="CARBAMOYL-PHOSPHATE SYNTHASE [AMMONIA], MITOCHONDRIAL"/>
    <property type="match status" value="1"/>
</dbReference>
<evidence type="ECO:0000256" key="1">
    <source>
        <dbReference type="ARBA" id="ARBA00001936"/>
    </source>
</evidence>
<evidence type="ECO:0000256" key="11">
    <source>
        <dbReference type="ARBA" id="ARBA00022840"/>
    </source>
</evidence>
<dbReference type="InterPro" id="IPR033937">
    <property type="entry name" value="MGS_CPS_CarB"/>
</dbReference>
<dbReference type="InterPro" id="IPR005479">
    <property type="entry name" value="CPAse_ATP-bd"/>
</dbReference>
<dbReference type="Gene3D" id="3.30.470.20">
    <property type="entry name" value="ATP-grasp fold, B domain"/>
    <property type="match status" value="2"/>
</dbReference>
<protein>
    <submittedName>
        <fullName evidence="22">Carbamoyl phosphate synthase large subunit</fullName>
    </submittedName>
</protein>
<dbReference type="Gene3D" id="3.30.1490.20">
    <property type="entry name" value="ATP-grasp fold, A domain"/>
    <property type="match status" value="1"/>
</dbReference>
<dbReference type="InterPro" id="IPR013815">
    <property type="entry name" value="ATP_grasp_subdomain_1"/>
</dbReference>